<proteinExistence type="predicted"/>
<reference evidence="1 2" key="1">
    <citation type="submission" date="2015-09" db="EMBL/GenBank/DDBJ databases">
        <title>Trachymyrmex cornetzi WGS genome.</title>
        <authorList>
            <person name="Nygaard S."/>
            <person name="Hu H."/>
            <person name="Boomsma J."/>
            <person name="Zhang G."/>
        </authorList>
    </citation>
    <scope>NUCLEOTIDE SEQUENCE [LARGE SCALE GENOMIC DNA]</scope>
    <source>
        <strain evidence="1">Tcor2-1</strain>
        <tissue evidence="1">Whole body</tissue>
    </source>
</reference>
<protein>
    <submittedName>
        <fullName evidence="1">Uncharacterized protein</fullName>
    </submittedName>
</protein>
<organism evidence="1 2">
    <name type="scientific">Trachymyrmex cornetzi</name>
    <dbReference type="NCBI Taxonomy" id="471704"/>
    <lineage>
        <taxon>Eukaryota</taxon>
        <taxon>Metazoa</taxon>
        <taxon>Ecdysozoa</taxon>
        <taxon>Arthropoda</taxon>
        <taxon>Hexapoda</taxon>
        <taxon>Insecta</taxon>
        <taxon>Pterygota</taxon>
        <taxon>Neoptera</taxon>
        <taxon>Endopterygota</taxon>
        <taxon>Hymenoptera</taxon>
        <taxon>Apocrita</taxon>
        <taxon>Aculeata</taxon>
        <taxon>Formicoidea</taxon>
        <taxon>Formicidae</taxon>
        <taxon>Myrmicinae</taxon>
        <taxon>Trachymyrmex</taxon>
    </lineage>
</organism>
<accession>A0A151IWK7</accession>
<gene>
    <name evidence="1" type="ORF">ALC57_15636</name>
</gene>
<sequence>MKPNLASTAQSVKLLATQIPSFGGTQDEDVEFVKNARDWLDLDNGLVNRSYSSLRIEISNAVIEISAINGSNCSLNALIDTGSPISFISCSTLLLHLMFLIVHVDHMGPLPEASDHSKHILTLIDACTRFI</sequence>
<evidence type="ECO:0000313" key="2">
    <source>
        <dbReference type="Proteomes" id="UP000078492"/>
    </source>
</evidence>
<dbReference type="EMBL" id="KQ980851">
    <property type="protein sequence ID" value="KYN12204.1"/>
    <property type="molecule type" value="Genomic_DNA"/>
</dbReference>
<dbReference type="AlphaFoldDB" id="A0A151IWK7"/>
<name>A0A151IWK7_9HYME</name>
<dbReference type="Proteomes" id="UP000078492">
    <property type="component" value="Unassembled WGS sequence"/>
</dbReference>
<keyword evidence="2" id="KW-1185">Reference proteome</keyword>
<evidence type="ECO:0000313" key="1">
    <source>
        <dbReference type="EMBL" id="KYN12204.1"/>
    </source>
</evidence>